<protein>
    <submittedName>
        <fullName evidence="2">Uncharacterized protein</fullName>
    </submittedName>
</protein>
<evidence type="ECO:0000256" key="1">
    <source>
        <dbReference type="SAM" id="Phobius"/>
    </source>
</evidence>
<dbReference type="EMBL" id="FOXP01000021">
    <property type="protein sequence ID" value="SFQ00618.1"/>
    <property type="molecule type" value="Genomic_DNA"/>
</dbReference>
<accession>A0A1I5UZH8</accession>
<evidence type="ECO:0000313" key="3">
    <source>
        <dbReference type="Proteomes" id="UP000199586"/>
    </source>
</evidence>
<feature type="transmembrane region" description="Helical" evidence="1">
    <location>
        <begin position="32"/>
        <end position="51"/>
    </location>
</feature>
<name>A0A1I5UZH8_9SPHN</name>
<gene>
    <name evidence="2" type="ORF">SAMN04488241_1219</name>
</gene>
<keyword evidence="3" id="KW-1185">Reference proteome</keyword>
<proteinExistence type="predicted"/>
<keyword evidence="1" id="KW-0812">Transmembrane</keyword>
<dbReference type="Proteomes" id="UP000199586">
    <property type="component" value="Unassembled WGS sequence"/>
</dbReference>
<sequence length="94" mass="9924">MMPMLVGVIMCVIVRALIDMDSKKKRGWNYNLLVMVLCSVFTAVMVHEYALSSGGAMMLGVGSGATGVGLINYGKPVLAALVDKLNDSVNGTSK</sequence>
<keyword evidence="1" id="KW-1133">Transmembrane helix</keyword>
<dbReference type="AlphaFoldDB" id="A0A1I5UZH8"/>
<organism evidence="2 3">
    <name type="scientific">Sphingomonas rubra</name>
    <dbReference type="NCBI Taxonomy" id="634430"/>
    <lineage>
        <taxon>Bacteria</taxon>
        <taxon>Pseudomonadati</taxon>
        <taxon>Pseudomonadota</taxon>
        <taxon>Alphaproteobacteria</taxon>
        <taxon>Sphingomonadales</taxon>
        <taxon>Sphingomonadaceae</taxon>
        <taxon>Sphingomonas</taxon>
    </lineage>
</organism>
<evidence type="ECO:0000313" key="2">
    <source>
        <dbReference type="EMBL" id="SFQ00618.1"/>
    </source>
</evidence>
<keyword evidence="1" id="KW-0472">Membrane</keyword>
<dbReference type="STRING" id="634430.SAMN04488241_1219"/>
<reference evidence="2 3" key="1">
    <citation type="submission" date="2016-10" db="EMBL/GenBank/DDBJ databases">
        <authorList>
            <person name="de Groot N.N."/>
        </authorList>
    </citation>
    <scope>NUCLEOTIDE SEQUENCE [LARGE SCALE GENOMIC DNA]</scope>
    <source>
        <strain evidence="2 3">CGMCC 1.9113</strain>
    </source>
</reference>